<dbReference type="AlphaFoldDB" id="W6JVP9"/>
<evidence type="ECO:0000313" key="2">
    <source>
        <dbReference type="EMBL" id="CCH73102.1"/>
    </source>
</evidence>
<dbReference type="EMBL" id="CAJA01000149">
    <property type="protein sequence ID" value="CCH73102.1"/>
    <property type="molecule type" value="Genomic_DNA"/>
</dbReference>
<gene>
    <name evidence="2" type="ORF">BN11_2320007</name>
</gene>
<evidence type="ECO:0000313" key="3">
    <source>
        <dbReference type="Proteomes" id="UP000035763"/>
    </source>
</evidence>
<accession>W6JVP9</accession>
<sequence length="66" mass="7406">MVTSRASIRQDLSRVPLLRLAAGPWDPVGTERHDPHLLRTSKPPCDDCRAFPRFPKRRQGVTSAPS</sequence>
<evidence type="ECO:0000256" key="1">
    <source>
        <dbReference type="SAM" id="MobiDB-lite"/>
    </source>
</evidence>
<dbReference type="Proteomes" id="UP000035763">
    <property type="component" value="Unassembled WGS sequence"/>
</dbReference>
<proteinExistence type="predicted"/>
<name>W6JVP9_9MICO</name>
<protein>
    <submittedName>
        <fullName evidence="2">Uncharacterized protein</fullName>
    </submittedName>
</protein>
<reference evidence="2 3" key="1">
    <citation type="journal article" date="2013" name="ISME J.">
        <title>A metabolic model for members of the genus Tetrasphaera involved in enhanced biological phosphorus removal.</title>
        <authorList>
            <person name="Kristiansen R."/>
            <person name="Nguyen H.T.T."/>
            <person name="Saunders A.M."/>
            <person name="Nielsen J.L."/>
            <person name="Wimmer R."/>
            <person name="Le V.Q."/>
            <person name="McIlroy S.J."/>
            <person name="Petrovski S."/>
            <person name="Seviour R.J."/>
            <person name="Calteau A."/>
            <person name="Nielsen K.L."/>
            <person name="Nielsen P.H."/>
        </authorList>
    </citation>
    <scope>NUCLEOTIDE SEQUENCE [LARGE SCALE GENOMIC DNA]</scope>
    <source>
        <strain evidence="2 3">Ben110</strain>
    </source>
</reference>
<feature type="region of interest" description="Disordered" evidence="1">
    <location>
        <begin position="24"/>
        <end position="66"/>
    </location>
</feature>
<organism evidence="2 3">
    <name type="scientific">Nostocoides australiense Ben110</name>
    <dbReference type="NCBI Taxonomy" id="1193182"/>
    <lineage>
        <taxon>Bacteria</taxon>
        <taxon>Bacillati</taxon>
        <taxon>Actinomycetota</taxon>
        <taxon>Actinomycetes</taxon>
        <taxon>Micrococcales</taxon>
        <taxon>Intrasporangiaceae</taxon>
        <taxon>Nostocoides</taxon>
    </lineage>
</organism>
<comment type="caution">
    <text evidence="2">The sequence shown here is derived from an EMBL/GenBank/DDBJ whole genome shotgun (WGS) entry which is preliminary data.</text>
</comment>
<keyword evidence="3" id="KW-1185">Reference proteome</keyword>